<comment type="caution">
    <text evidence="2">The sequence shown here is derived from an EMBL/GenBank/DDBJ whole genome shotgun (WGS) entry which is preliminary data.</text>
</comment>
<feature type="region of interest" description="Disordered" evidence="1">
    <location>
        <begin position="1"/>
        <end position="127"/>
    </location>
</feature>
<sequence length="127" mass="13787">MRSTGSAQSGNIGDGGEGRIERKRASVVRRRKRGTDAEKRTRRYDTRRPGVPSGPHHSPHSRRVAHQPVTPFCGPAISASSLQPRIAVVKRRQRDDDDRGNEGGSGGVGAIGGEAPRYSGDRENETY</sequence>
<accession>A0AAN9TM25</accession>
<proteinExistence type="predicted"/>
<keyword evidence="3" id="KW-1185">Reference proteome</keyword>
<organism evidence="2 3">
    <name type="scientific">Parthenolecanium corni</name>
    <dbReference type="NCBI Taxonomy" id="536013"/>
    <lineage>
        <taxon>Eukaryota</taxon>
        <taxon>Metazoa</taxon>
        <taxon>Ecdysozoa</taxon>
        <taxon>Arthropoda</taxon>
        <taxon>Hexapoda</taxon>
        <taxon>Insecta</taxon>
        <taxon>Pterygota</taxon>
        <taxon>Neoptera</taxon>
        <taxon>Paraneoptera</taxon>
        <taxon>Hemiptera</taxon>
        <taxon>Sternorrhyncha</taxon>
        <taxon>Coccoidea</taxon>
        <taxon>Coccidae</taxon>
        <taxon>Parthenolecanium</taxon>
    </lineage>
</organism>
<dbReference type="EMBL" id="JBBCAQ010000020">
    <property type="protein sequence ID" value="KAK7592906.1"/>
    <property type="molecule type" value="Genomic_DNA"/>
</dbReference>
<gene>
    <name evidence="2" type="ORF">V9T40_007658</name>
</gene>
<feature type="compositionally biased region" description="Gly residues" evidence="1">
    <location>
        <begin position="102"/>
        <end position="112"/>
    </location>
</feature>
<dbReference type="Proteomes" id="UP001367676">
    <property type="component" value="Unassembled WGS sequence"/>
</dbReference>
<name>A0AAN9TM25_9HEMI</name>
<evidence type="ECO:0000256" key="1">
    <source>
        <dbReference type="SAM" id="MobiDB-lite"/>
    </source>
</evidence>
<feature type="compositionally biased region" description="Polar residues" evidence="1">
    <location>
        <begin position="1"/>
        <end position="11"/>
    </location>
</feature>
<protein>
    <submittedName>
        <fullName evidence="2">Uncharacterized protein</fullName>
    </submittedName>
</protein>
<evidence type="ECO:0000313" key="2">
    <source>
        <dbReference type="EMBL" id="KAK7592906.1"/>
    </source>
</evidence>
<reference evidence="2 3" key="1">
    <citation type="submission" date="2024-03" db="EMBL/GenBank/DDBJ databases">
        <title>Adaptation during the transition from Ophiocordyceps entomopathogen to insect associate is accompanied by gene loss and intensified selection.</title>
        <authorList>
            <person name="Ward C.M."/>
            <person name="Onetto C.A."/>
            <person name="Borneman A.R."/>
        </authorList>
    </citation>
    <scope>NUCLEOTIDE SEQUENCE [LARGE SCALE GENOMIC DNA]</scope>
    <source>
        <strain evidence="2">AWRI1</strain>
        <tissue evidence="2">Single Adult Female</tissue>
    </source>
</reference>
<evidence type="ECO:0000313" key="3">
    <source>
        <dbReference type="Proteomes" id="UP001367676"/>
    </source>
</evidence>
<dbReference type="AlphaFoldDB" id="A0AAN9TM25"/>
<feature type="compositionally biased region" description="Basic and acidic residues" evidence="1">
    <location>
        <begin position="34"/>
        <end position="48"/>
    </location>
</feature>